<dbReference type="Gene3D" id="3.40.640.10">
    <property type="entry name" value="Type I PLP-dependent aspartate aminotransferase-like (Major domain)"/>
    <property type="match status" value="1"/>
</dbReference>
<protein>
    <submittedName>
        <fullName evidence="6">Cystathionine gamma-synthase</fullName>
    </submittedName>
</protein>
<evidence type="ECO:0000256" key="1">
    <source>
        <dbReference type="ARBA" id="ARBA00001933"/>
    </source>
</evidence>
<accession>A0A4R2KSS9</accession>
<dbReference type="FunFam" id="3.40.640.10:FF:000046">
    <property type="entry name" value="Cystathionine gamma-lyase"/>
    <property type="match status" value="1"/>
</dbReference>
<dbReference type="InterPro" id="IPR015421">
    <property type="entry name" value="PyrdxlP-dep_Trfase_major"/>
</dbReference>
<comment type="caution">
    <text evidence="6">The sequence shown here is derived from an EMBL/GenBank/DDBJ whole genome shotgun (WGS) entry which is preliminary data.</text>
</comment>
<dbReference type="GO" id="GO:0016846">
    <property type="term" value="F:carbon-sulfur lyase activity"/>
    <property type="evidence" value="ECO:0007669"/>
    <property type="project" value="TreeGrafter"/>
</dbReference>
<name>A0A4R2KSS9_9RHOB</name>
<dbReference type="AlphaFoldDB" id="A0A4R2KSS9"/>
<comment type="cofactor">
    <cofactor evidence="1 4">
        <name>pyridoxal 5'-phosphate</name>
        <dbReference type="ChEBI" id="CHEBI:597326"/>
    </cofactor>
</comment>
<dbReference type="InterPro" id="IPR015422">
    <property type="entry name" value="PyrdxlP-dep_Trfase_small"/>
</dbReference>
<dbReference type="GO" id="GO:0019346">
    <property type="term" value="P:transsulfuration"/>
    <property type="evidence" value="ECO:0007669"/>
    <property type="project" value="InterPro"/>
</dbReference>
<gene>
    <name evidence="6" type="ORF">EV655_11320</name>
</gene>
<evidence type="ECO:0000256" key="3">
    <source>
        <dbReference type="PIRSR" id="PIRSR001434-2"/>
    </source>
</evidence>
<evidence type="ECO:0000256" key="2">
    <source>
        <dbReference type="ARBA" id="ARBA00022898"/>
    </source>
</evidence>
<reference evidence="6 7" key="1">
    <citation type="submission" date="2019-03" db="EMBL/GenBank/DDBJ databases">
        <title>Genomic Encyclopedia of Type Strains, Phase IV (KMG-IV): sequencing the most valuable type-strain genomes for metagenomic binning, comparative biology and taxonomic classification.</title>
        <authorList>
            <person name="Goeker M."/>
        </authorList>
    </citation>
    <scope>NUCLEOTIDE SEQUENCE [LARGE SCALE GENOMIC DNA]</scope>
    <source>
        <strain evidence="6 7">DSM 4868</strain>
    </source>
</reference>
<dbReference type="RefSeq" id="WP_132546112.1">
    <property type="nucleotide sequence ID" value="NZ_SLWW01000013.1"/>
</dbReference>
<comment type="similarity">
    <text evidence="4">Belongs to the trans-sulfuration enzymes family.</text>
</comment>
<keyword evidence="2 3" id="KW-0663">Pyridoxal phosphate</keyword>
<evidence type="ECO:0000256" key="5">
    <source>
        <dbReference type="SAM" id="MobiDB-lite"/>
    </source>
</evidence>
<dbReference type="EMBL" id="SLWW01000013">
    <property type="protein sequence ID" value="TCO69735.1"/>
    <property type="molecule type" value="Genomic_DNA"/>
</dbReference>
<sequence>MSDAPHVPARRQPWPESASRPVATPLQPSVVYAAADPDALDAQYEGRTRGYAYAREGHPNAEVLGRMIDGLEGADGGVVTGSGMAAVGIAMLAALRAGDHVLGGNQLYGRSLRMLTEDLPRFGIAASFADPTDAAAVAAALRPETRLILIETVSNPTLRVADLEGIARVARARGVLLAVDNTFTTPRTLRPFEHGADIVIHSVTKLLAGHADATLGYVAARDPALAGALRVAAATWGMTPSPFDCWLAERGLLSFELRHDRAQATAARLADHLAGLPGVRRVLYPGRADHPDHDRARTLLDGRFGNMLSFDLAGGRAAANAFARACPAIAFAPTLGDIATTLSHPASSSHRALSPDARAALGITEGMFRVSVGVEPAETLIEEMARGVAAAA</sequence>
<feature type="region of interest" description="Disordered" evidence="5">
    <location>
        <begin position="1"/>
        <end position="22"/>
    </location>
</feature>
<dbReference type="PIRSF" id="PIRSF001434">
    <property type="entry name" value="CGS"/>
    <property type="match status" value="1"/>
</dbReference>
<dbReference type="PANTHER" id="PTHR11808:SF89">
    <property type="entry name" value="METHIONINE GAMMA-LYASE"/>
    <property type="match status" value="1"/>
</dbReference>
<dbReference type="GO" id="GO:0030170">
    <property type="term" value="F:pyridoxal phosphate binding"/>
    <property type="evidence" value="ECO:0007669"/>
    <property type="project" value="InterPro"/>
</dbReference>
<dbReference type="Pfam" id="PF01053">
    <property type="entry name" value="Cys_Met_Meta_PP"/>
    <property type="match status" value="1"/>
</dbReference>
<dbReference type="InterPro" id="IPR015424">
    <property type="entry name" value="PyrdxlP-dep_Trfase"/>
</dbReference>
<evidence type="ECO:0000256" key="4">
    <source>
        <dbReference type="RuleBase" id="RU362118"/>
    </source>
</evidence>
<organism evidence="6 7">
    <name type="scientific">Rhodovulum euryhalinum</name>
    <dbReference type="NCBI Taxonomy" id="35805"/>
    <lineage>
        <taxon>Bacteria</taxon>
        <taxon>Pseudomonadati</taxon>
        <taxon>Pseudomonadota</taxon>
        <taxon>Alphaproteobacteria</taxon>
        <taxon>Rhodobacterales</taxon>
        <taxon>Paracoccaceae</taxon>
        <taxon>Rhodovulum</taxon>
    </lineage>
</organism>
<dbReference type="SUPFAM" id="SSF53383">
    <property type="entry name" value="PLP-dependent transferases"/>
    <property type="match status" value="1"/>
</dbReference>
<dbReference type="PANTHER" id="PTHR11808">
    <property type="entry name" value="TRANS-SULFURATION ENZYME FAMILY MEMBER"/>
    <property type="match status" value="1"/>
</dbReference>
<keyword evidence="7" id="KW-1185">Reference proteome</keyword>
<dbReference type="Proteomes" id="UP000295142">
    <property type="component" value="Unassembled WGS sequence"/>
</dbReference>
<dbReference type="OrthoDB" id="9805807at2"/>
<dbReference type="GO" id="GO:0005737">
    <property type="term" value="C:cytoplasm"/>
    <property type="evidence" value="ECO:0007669"/>
    <property type="project" value="TreeGrafter"/>
</dbReference>
<evidence type="ECO:0000313" key="7">
    <source>
        <dbReference type="Proteomes" id="UP000295142"/>
    </source>
</evidence>
<dbReference type="Gene3D" id="3.90.1150.10">
    <property type="entry name" value="Aspartate Aminotransferase, domain 1"/>
    <property type="match status" value="1"/>
</dbReference>
<dbReference type="InterPro" id="IPR000277">
    <property type="entry name" value="Cys/Met-Metab_PyrdxlP-dep_enz"/>
</dbReference>
<evidence type="ECO:0000313" key="6">
    <source>
        <dbReference type="EMBL" id="TCO69735.1"/>
    </source>
</evidence>
<proteinExistence type="inferred from homology"/>
<feature type="modified residue" description="N6-(pyridoxal phosphate)lysine" evidence="3">
    <location>
        <position position="205"/>
    </location>
</feature>